<dbReference type="Proteomes" id="UP000020561">
    <property type="component" value="Unassembled WGS sequence"/>
</dbReference>
<evidence type="ECO:0000256" key="1">
    <source>
        <dbReference type="SAM" id="MobiDB-lite"/>
    </source>
</evidence>
<proteinExistence type="predicted"/>
<accession>X7YKX6</accession>
<protein>
    <submittedName>
        <fullName evidence="2">Uncharacterized protein</fullName>
    </submittedName>
</protein>
<feature type="region of interest" description="Disordered" evidence="1">
    <location>
        <begin position="1"/>
        <end position="22"/>
    </location>
</feature>
<name>X7YKX6_MYCKA</name>
<evidence type="ECO:0000313" key="2">
    <source>
        <dbReference type="EMBL" id="EUA07822.1"/>
    </source>
</evidence>
<feature type="compositionally biased region" description="Basic and acidic residues" evidence="1">
    <location>
        <begin position="11"/>
        <end position="20"/>
    </location>
</feature>
<dbReference type="AlphaFoldDB" id="X7YKX6"/>
<comment type="caution">
    <text evidence="2">The sequence shown here is derived from an EMBL/GenBank/DDBJ whole genome shotgun (WGS) entry which is preliminary data.</text>
</comment>
<organism evidence="2 3">
    <name type="scientific">Mycobacterium kansasii 662</name>
    <dbReference type="NCBI Taxonomy" id="1299326"/>
    <lineage>
        <taxon>Bacteria</taxon>
        <taxon>Bacillati</taxon>
        <taxon>Actinomycetota</taxon>
        <taxon>Actinomycetes</taxon>
        <taxon>Mycobacteriales</taxon>
        <taxon>Mycobacteriaceae</taxon>
        <taxon>Mycobacterium</taxon>
    </lineage>
</organism>
<dbReference type="PATRIC" id="fig|1299326.3.peg.6133"/>
<gene>
    <name evidence="2" type="ORF">I545_6377</name>
</gene>
<sequence>MAKHAAHTHRERLGRPHRDPNIVARQAIPHAKHNLARHRRRRPFSLIEQPAAVHDAFAALVGQIDNRRTTD</sequence>
<evidence type="ECO:0000313" key="3">
    <source>
        <dbReference type="Proteomes" id="UP000020561"/>
    </source>
</evidence>
<feature type="compositionally biased region" description="Basic residues" evidence="1">
    <location>
        <begin position="1"/>
        <end position="10"/>
    </location>
</feature>
<dbReference type="EMBL" id="JAOA01000016">
    <property type="protein sequence ID" value="EUA07822.1"/>
    <property type="molecule type" value="Genomic_DNA"/>
</dbReference>
<reference evidence="2 3" key="1">
    <citation type="submission" date="2013-12" db="EMBL/GenBank/DDBJ databases">
        <authorList>
            <person name="Brown-Elliot B."/>
            <person name="Wallace R."/>
            <person name="Lenaerts A."/>
            <person name="Ordway D."/>
            <person name="DeGroote M.A."/>
            <person name="Parker T."/>
            <person name="Sizemore C."/>
            <person name="Tallon L.J."/>
            <person name="Sadzewicz L.K."/>
            <person name="Sengamalay N."/>
            <person name="Fraser C.M."/>
            <person name="Hine E."/>
            <person name="Shefchek K.A."/>
            <person name="Das S.P."/>
            <person name="Tettelin H."/>
        </authorList>
    </citation>
    <scope>NUCLEOTIDE SEQUENCE [LARGE SCALE GENOMIC DNA]</scope>
    <source>
        <strain evidence="2 3">662</strain>
    </source>
</reference>